<feature type="domain" description="Aldehyde dehydrogenase" evidence="2">
    <location>
        <begin position="30"/>
        <end position="450"/>
    </location>
</feature>
<dbReference type="InterPro" id="IPR016162">
    <property type="entry name" value="Ald_DH_N"/>
</dbReference>
<name>A0A7X0FMV5_9MICO</name>
<evidence type="ECO:0000259" key="2">
    <source>
        <dbReference type="Pfam" id="PF00171"/>
    </source>
</evidence>
<dbReference type="Pfam" id="PF00171">
    <property type="entry name" value="Aldedh"/>
    <property type="match status" value="1"/>
</dbReference>
<dbReference type="InterPro" id="IPR015590">
    <property type="entry name" value="Aldehyde_DH_dom"/>
</dbReference>
<proteinExistence type="predicted"/>
<dbReference type="Proteomes" id="UP000537775">
    <property type="component" value="Unassembled WGS sequence"/>
</dbReference>
<sequence length="490" mass="50819">MVMHTIPVVASRLFVDGAWRTPAERLGVLHDPNTGLERVEQLGATPHDVEDALRAADRLHASQTLDRMPAASRAAVLESWADALDLRAEDIAVQDAISNGNPITTTRVLASFLGDRVRSAARQATQIGDGLVLPADGRTVRLLNRALGPTLVLAPWNAPTFVAVSKLSTTIGSGSPVILKPSEWTPGGAQIAFELLQAALDQHGFPAATAQLVHGAAAVGSALAGDARVRAISFTGGLAAGRAVARAAAETLAVVQLELGSNNPAIVLADADVERTAEMLVAGVTRLNGQWCEAPGKVLVPPALHDPLVDALSARAGELQIDHSFEAGTQLGPLAYRAHRDRLEAQLAAYAEAGATVRRVGMAPDLDGWFFRPALVTGLGAADAPDELFGPALTIHAVESVDEAVQAANLPGGGLDGFVFGEDEEAALEVGARIRAGEVRVNGTYMADLADGSEQTFWGTAGVGGHDPAHGVAFSQGRRVVGVDAANLPI</sequence>
<gene>
    <name evidence="3" type="ORF">HD594_000278</name>
</gene>
<dbReference type="SUPFAM" id="SSF53720">
    <property type="entry name" value="ALDH-like"/>
    <property type="match status" value="1"/>
</dbReference>
<dbReference type="RefSeq" id="WP_184749240.1">
    <property type="nucleotide sequence ID" value="NZ_BAAAJR010000008.1"/>
</dbReference>
<dbReference type="EC" id="1.2.1.39" evidence="3"/>
<dbReference type="InterPro" id="IPR050740">
    <property type="entry name" value="Aldehyde_DH_Superfamily"/>
</dbReference>
<evidence type="ECO:0000313" key="3">
    <source>
        <dbReference type="EMBL" id="MBB6389965.1"/>
    </source>
</evidence>
<keyword evidence="1 3" id="KW-0560">Oxidoreductase</keyword>
<dbReference type="PANTHER" id="PTHR43353:SF3">
    <property type="entry name" value="ALDEHYDE DEHYDROGENASE-RELATED"/>
    <property type="match status" value="1"/>
</dbReference>
<protein>
    <submittedName>
        <fullName evidence="3">Phenylacetaldehyde dehydrogenase</fullName>
        <ecNumber evidence="3">1.2.1.39</ecNumber>
    </submittedName>
</protein>
<evidence type="ECO:0000313" key="4">
    <source>
        <dbReference type="Proteomes" id="UP000537775"/>
    </source>
</evidence>
<dbReference type="GO" id="GO:0008957">
    <property type="term" value="F:phenylacetaldehyde dehydrogenase (NAD+) activity"/>
    <property type="evidence" value="ECO:0007669"/>
    <property type="project" value="UniProtKB-EC"/>
</dbReference>
<evidence type="ECO:0000256" key="1">
    <source>
        <dbReference type="ARBA" id="ARBA00023002"/>
    </source>
</evidence>
<dbReference type="EMBL" id="JACHML010000001">
    <property type="protein sequence ID" value="MBB6389965.1"/>
    <property type="molecule type" value="Genomic_DNA"/>
</dbReference>
<reference evidence="3 4" key="1">
    <citation type="submission" date="2020-08" db="EMBL/GenBank/DDBJ databases">
        <title>Sequencing the genomes of 1000 actinobacteria strains.</title>
        <authorList>
            <person name="Klenk H.-P."/>
        </authorList>
    </citation>
    <scope>NUCLEOTIDE SEQUENCE [LARGE SCALE GENOMIC DNA]</scope>
    <source>
        <strain evidence="3 4">DSM 12511</strain>
    </source>
</reference>
<dbReference type="AlphaFoldDB" id="A0A7X0FMV5"/>
<dbReference type="PANTHER" id="PTHR43353">
    <property type="entry name" value="SUCCINATE-SEMIALDEHYDE DEHYDROGENASE, MITOCHONDRIAL"/>
    <property type="match status" value="1"/>
</dbReference>
<dbReference type="InterPro" id="IPR016163">
    <property type="entry name" value="Ald_DH_C"/>
</dbReference>
<dbReference type="Gene3D" id="3.40.605.10">
    <property type="entry name" value="Aldehyde Dehydrogenase, Chain A, domain 1"/>
    <property type="match status" value="1"/>
</dbReference>
<keyword evidence="4" id="KW-1185">Reference proteome</keyword>
<dbReference type="InterPro" id="IPR016161">
    <property type="entry name" value="Ald_DH/histidinol_DH"/>
</dbReference>
<comment type="caution">
    <text evidence="3">The sequence shown here is derived from an EMBL/GenBank/DDBJ whole genome shotgun (WGS) entry which is preliminary data.</text>
</comment>
<dbReference type="Gene3D" id="3.40.309.10">
    <property type="entry name" value="Aldehyde Dehydrogenase, Chain A, domain 2"/>
    <property type="match status" value="1"/>
</dbReference>
<accession>A0A7X0FMV5</accession>
<organism evidence="3 4">
    <name type="scientific">Microbacterium thalassium</name>
    <dbReference type="NCBI Taxonomy" id="362649"/>
    <lineage>
        <taxon>Bacteria</taxon>
        <taxon>Bacillati</taxon>
        <taxon>Actinomycetota</taxon>
        <taxon>Actinomycetes</taxon>
        <taxon>Micrococcales</taxon>
        <taxon>Microbacteriaceae</taxon>
        <taxon>Microbacterium</taxon>
    </lineage>
</organism>